<dbReference type="PROSITE" id="PS51257">
    <property type="entry name" value="PROKAR_LIPOPROTEIN"/>
    <property type="match status" value="1"/>
</dbReference>
<evidence type="ECO:0000313" key="2">
    <source>
        <dbReference type="EMBL" id="MBH1930855.1"/>
    </source>
</evidence>
<evidence type="ECO:0000313" key="3">
    <source>
        <dbReference type="Proteomes" id="UP000624159"/>
    </source>
</evidence>
<dbReference type="RefSeq" id="WP_126530305.1">
    <property type="nucleotide sequence ID" value="NZ_JADULK010000007.1"/>
</dbReference>
<keyword evidence="3" id="KW-1185">Reference proteome</keyword>
<name>A0ABS0MEQ6_SERRU</name>
<dbReference type="Pfam" id="PF24295">
    <property type="entry name" value="DUF7480"/>
    <property type="match status" value="1"/>
</dbReference>
<proteinExistence type="predicted"/>
<reference evidence="2 3" key="1">
    <citation type="submission" date="2020-11" db="EMBL/GenBank/DDBJ databases">
        <title>Enhanced detection system for hospital associated transmission using whole genome sequencing surveillance.</title>
        <authorList>
            <person name="Harrison L.H."/>
            <person name="Van Tyne D."/>
            <person name="Marsh J.W."/>
            <person name="Griffith M.P."/>
            <person name="Snyder D.J."/>
            <person name="Cooper V.S."/>
            <person name="Mustapha M."/>
        </authorList>
    </citation>
    <scope>NUCLEOTIDE SEQUENCE [LARGE SCALE GENOMIC DNA]</scope>
    <source>
        <strain evidence="2 3">SER00230</strain>
    </source>
</reference>
<dbReference type="Proteomes" id="UP000624159">
    <property type="component" value="Unassembled WGS sequence"/>
</dbReference>
<dbReference type="NCBIfam" id="NF045617">
    <property type="entry name" value="mostly_LP"/>
    <property type="match status" value="1"/>
</dbReference>
<feature type="domain" description="DUF7480" evidence="1">
    <location>
        <begin position="26"/>
        <end position="125"/>
    </location>
</feature>
<evidence type="ECO:0000259" key="1">
    <source>
        <dbReference type="Pfam" id="PF24295"/>
    </source>
</evidence>
<gene>
    <name evidence="2" type="ORF">I5U13_14455</name>
</gene>
<accession>A0ABS0MEQ6</accession>
<dbReference type="InterPro" id="IPR055903">
    <property type="entry name" value="DUF7480"/>
</dbReference>
<organism evidence="2 3">
    <name type="scientific">Serratia rubidaea</name>
    <name type="common">Serratia marinorubra</name>
    <dbReference type="NCBI Taxonomy" id="61652"/>
    <lineage>
        <taxon>Bacteria</taxon>
        <taxon>Pseudomonadati</taxon>
        <taxon>Pseudomonadota</taxon>
        <taxon>Gammaproteobacteria</taxon>
        <taxon>Enterobacterales</taxon>
        <taxon>Yersiniaceae</taxon>
        <taxon>Serratia</taxon>
    </lineage>
</organism>
<protein>
    <recommendedName>
        <fullName evidence="1">DUF7480 domain-containing protein</fullName>
    </recommendedName>
</protein>
<dbReference type="EMBL" id="JADULK010000007">
    <property type="protein sequence ID" value="MBH1930855.1"/>
    <property type="molecule type" value="Genomic_DNA"/>
</dbReference>
<comment type="caution">
    <text evidence="2">The sequence shown here is derived from an EMBL/GenBank/DDBJ whole genome shotgun (WGS) entry which is preliminary data.</text>
</comment>
<dbReference type="InterPro" id="IPR054657">
    <property type="entry name" value="T6SS_periplasmic_put"/>
</dbReference>
<sequence>MMKRILLAGGILLLVGCPRGDYVSPEYPAHVALREQVLCITVTPEKDEQVQSILIGKSGSHKAEAFKYFESTYKVASGECVDMLGYRFQHDEPYKVSINLNSPEKRAQGIHPSSRTFVAIFTVAENNGRLVVY</sequence>